<feature type="non-terminal residue" evidence="1">
    <location>
        <position position="1"/>
    </location>
</feature>
<reference evidence="1" key="1">
    <citation type="submission" date="2021-02" db="EMBL/GenBank/DDBJ databases">
        <authorList>
            <person name="Nowell W R."/>
        </authorList>
    </citation>
    <scope>NUCLEOTIDE SEQUENCE</scope>
</reference>
<evidence type="ECO:0000313" key="3">
    <source>
        <dbReference type="Proteomes" id="UP000681967"/>
    </source>
</evidence>
<dbReference type="AlphaFoldDB" id="A0A8S2VFY9"/>
<dbReference type="EMBL" id="CAJOBH010055069">
    <property type="protein sequence ID" value="CAF4397439.1"/>
    <property type="molecule type" value="Genomic_DNA"/>
</dbReference>
<organism evidence="1 3">
    <name type="scientific">Rotaria magnacalcarata</name>
    <dbReference type="NCBI Taxonomy" id="392030"/>
    <lineage>
        <taxon>Eukaryota</taxon>
        <taxon>Metazoa</taxon>
        <taxon>Spiralia</taxon>
        <taxon>Gnathifera</taxon>
        <taxon>Rotifera</taxon>
        <taxon>Eurotatoria</taxon>
        <taxon>Bdelloidea</taxon>
        <taxon>Philodinida</taxon>
        <taxon>Philodinidae</taxon>
        <taxon>Rotaria</taxon>
    </lineage>
</organism>
<evidence type="ECO:0000313" key="1">
    <source>
        <dbReference type="EMBL" id="CAF4397439.1"/>
    </source>
</evidence>
<dbReference type="EMBL" id="CAJOBJ010199797">
    <property type="protein sequence ID" value="CAF4979800.1"/>
    <property type="molecule type" value="Genomic_DNA"/>
</dbReference>
<gene>
    <name evidence="1" type="ORF">BYL167_LOCUS31389</name>
    <name evidence="2" type="ORF">GIL414_LOCUS55958</name>
</gene>
<dbReference type="Proteomes" id="UP000681720">
    <property type="component" value="Unassembled WGS sequence"/>
</dbReference>
<accession>A0A8S2VFY9</accession>
<protein>
    <submittedName>
        <fullName evidence="1">Uncharacterized protein</fullName>
    </submittedName>
</protein>
<sequence>SLIDYLESPTHDQGLIQLCSYDLLTYKSKYFRLVLESKCSSTANQSAIQQSLFPIEIISITLRSTKHQARLLRLYDNSTI</sequence>
<proteinExistence type="predicted"/>
<comment type="caution">
    <text evidence="1">The sequence shown here is derived from an EMBL/GenBank/DDBJ whole genome shotgun (WGS) entry which is preliminary data.</text>
</comment>
<dbReference type="Proteomes" id="UP000681967">
    <property type="component" value="Unassembled WGS sequence"/>
</dbReference>
<feature type="non-terminal residue" evidence="1">
    <location>
        <position position="80"/>
    </location>
</feature>
<evidence type="ECO:0000313" key="2">
    <source>
        <dbReference type="EMBL" id="CAF4979800.1"/>
    </source>
</evidence>
<name>A0A8S2VFY9_9BILA</name>